<reference evidence="1" key="1">
    <citation type="submission" date="2021-12" db="EMBL/GenBank/DDBJ databases">
        <authorList>
            <person name="Zaccaron A."/>
            <person name="Stergiopoulos I."/>
        </authorList>
    </citation>
    <scope>NUCLEOTIDE SEQUENCE</scope>
    <source>
        <strain evidence="1">Race5_Kim</strain>
    </source>
</reference>
<name>A0A9Q8PJG2_PASFU</name>
<dbReference type="RefSeq" id="XP_047768027.1">
    <property type="nucleotide sequence ID" value="XM_047911945.1"/>
</dbReference>
<protein>
    <submittedName>
        <fullName evidence="1">Galactose oxidase</fullName>
    </submittedName>
</protein>
<proteinExistence type="predicted"/>
<sequence>MNQQRGYQTSVILSDGKIFQIGGSWVVTEARGGKHGEIWDGTSWTALPGALVDPILTNDRDRAFRADNHAMLFGWSNASAISVGPSRAMV</sequence>
<gene>
    <name evidence="1" type="ORF">CLAFUR5_12797</name>
</gene>
<dbReference type="InterPro" id="IPR037293">
    <property type="entry name" value="Gal_Oxidase_central_sf"/>
</dbReference>
<dbReference type="EMBL" id="CP090173">
    <property type="protein sequence ID" value="UJO23661.1"/>
    <property type="molecule type" value="Genomic_DNA"/>
</dbReference>
<dbReference type="KEGG" id="ffu:CLAFUR5_12797"/>
<organism evidence="1 2">
    <name type="scientific">Passalora fulva</name>
    <name type="common">Tomato leaf mold</name>
    <name type="synonym">Cladosporium fulvum</name>
    <dbReference type="NCBI Taxonomy" id="5499"/>
    <lineage>
        <taxon>Eukaryota</taxon>
        <taxon>Fungi</taxon>
        <taxon>Dikarya</taxon>
        <taxon>Ascomycota</taxon>
        <taxon>Pezizomycotina</taxon>
        <taxon>Dothideomycetes</taxon>
        <taxon>Dothideomycetidae</taxon>
        <taxon>Mycosphaerellales</taxon>
        <taxon>Mycosphaerellaceae</taxon>
        <taxon>Fulvia</taxon>
    </lineage>
</organism>
<dbReference type="AlphaFoldDB" id="A0A9Q8PJG2"/>
<keyword evidence="2" id="KW-1185">Reference proteome</keyword>
<reference evidence="1" key="2">
    <citation type="journal article" date="2022" name="Microb. Genom.">
        <title>A chromosome-scale genome assembly of the tomato pathogen Cladosporium fulvum reveals a compartmentalized genome architecture and the presence of a dispensable chromosome.</title>
        <authorList>
            <person name="Zaccaron A.Z."/>
            <person name="Chen L.H."/>
            <person name="Samaras A."/>
            <person name="Stergiopoulos I."/>
        </authorList>
    </citation>
    <scope>NUCLEOTIDE SEQUENCE</scope>
    <source>
        <strain evidence="1">Race5_Kim</strain>
    </source>
</reference>
<dbReference type="GeneID" id="71992675"/>
<accession>A0A9Q8PJG2</accession>
<dbReference type="Proteomes" id="UP000756132">
    <property type="component" value="Chromosome 11"/>
</dbReference>
<evidence type="ECO:0000313" key="2">
    <source>
        <dbReference type="Proteomes" id="UP000756132"/>
    </source>
</evidence>
<dbReference type="Gene3D" id="2.130.10.80">
    <property type="entry name" value="Galactose oxidase/kelch, beta-propeller"/>
    <property type="match status" value="1"/>
</dbReference>
<evidence type="ECO:0000313" key="1">
    <source>
        <dbReference type="EMBL" id="UJO23661.1"/>
    </source>
</evidence>
<dbReference type="OrthoDB" id="2019572at2759"/>